<sequence length="59" mass="7295">MFEDKVSFYRFRHLTLSNYLELRDFWYVKEHHNLFGNLKSLVVQKYEFLSEVLFTSDTL</sequence>
<keyword evidence="2" id="KW-1185">Reference proteome</keyword>
<dbReference type="Proteomes" id="UP000289738">
    <property type="component" value="Chromosome A02"/>
</dbReference>
<gene>
    <name evidence="1" type="ORF">Ahy_A02g007499</name>
</gene>
<proteinExistence type="predicted"/>
<evidence type="ECO:0000313" key="1">
    <source>
        <dbReference type="EMBL" id="RYR73166.1"/>
    </source>
</evidence>
<dbReference type="AlphaFoldDB" id="A0A445ECB2"/>
<organism evidence="1 2">
    <name type="scientific">Arachis hypogaea</name>
    <name type="common">Peanut</name>
    <dbReference type="NCBI Taxonomy" id="3818"/>
    <lineage>
        <taxon>Eukaryota</taxon>
        <taxon>Viridiplantae</taxon>
        <taxon>Streptophyta</taxon>
        <taxon>Embryophyta</taxon>
        <taxon>Tracheophyta</taxon>
        <taxon>Spermatophyta</taxon>
        <taxon>Magnoliopsida</taxon>
        <taxon>eudicotyledons</taxon>
        <taxon>Gunneridae</taxon>
        <taxon>Pentapetalae</taxon>
        <taxon>rosids</taxon>
        <taxon>fabids</taxon>
        <taxon>Fabales</taxon>
        <taxon>Fabaceae</taxon>
        <taxon>Papilionoideae</taxon>
        <taxon>50 kb inversion clade</taxon>
        <taxon>dalbergioids sensu lato</taxon>
        <taxon>Dalbergieae</taxon>
        <taxon>Pterocarpus clade</taxon>
        <taxon>Arachis</taxon>
    </lineage>
</organism>
<reference evidence="1 2" key="1">
    <citation type="submission" date="2019-01" db="EMBL/GenBank/DDBJ databases">
        <title>Sequencing of cultivated peanut Arachis hypogaea provides insights into genome evolution and oil improvement.</title>
        <authorList>
            <person name="Chen X."/>
        </authorList>
    </citation>
    <scope>NUCLEOTIDE SEQUENCE [LARGE SCALE GENOMIC DNA]</scope>
    <source>
        <strain evidence="2">cv. Fuhuasheng</strain>
        <tissue evidence="1">Leaves</tissue>
    </source>
</reference>
<name>A0A445ECB2_ARAHY</name>
<dbReference type="EMBL" id="SDMP01000002">
    <property type="protein sequence ID" value="RYR73166.1"/>
    <property type="molecule type" value="Genomic_DNA"/>
</dbReference>
<comment type="caution">
    <text evidence="1">The sequence shown here is derived from an EMBL/GenBank/DDBJ whole genome shotgun (WGS) entry which is preliminary data.</text>
</comment>
<accession>A0A445ECB2</accession>
<evidence type="ECO:0000313" key="2">
    <source>
        <dbReference type="Proteomes" id="UP000289738"/>
    </source>
</evidence>
<protein>
    <submittedName>
        <fullName evidence="1">Uncharacterized protein</fullName>
    </submittedName>
</protein>